<dbReference type="Pfam" id="PF08268">
    <property type="entry name" value="FBA_3"/>
    <property type="match status" value="1"/>
</dbReference>
<dbReference type="AlphaFoldDB" id="A0ABC8UHF7"/>
<dbReference type="InterPro" id="IPR013187">
    <property type="entry name" value="F-box-assoc_dom_typ3"/>
</dbReference>
<reference evidence="3 4" key="1">
    <citation type="submission" date="2024-02" db="EMBL/GenBank/DDBJ databases">
        <authorList>
            <person name="Vignale AGUSTIN F."/>
            <person name="Sosa J E."/>
            <person name="Modenutti C."/>
        </authorList>
    </citation>
    <scope>NUCLEOTIDE SEQUENCE [LARGE SCALE GENOMIC DNA]</scope>
</reference>
<sequence>MDLSGEKQPKKRNCKQEEDQPENWIHSLPHEIAIDILSRLPATALIQFRFVSKASHILSNDPLLGNLHLSRTAKNNPCLIFHCDYPIRNQLYFVELSDQKEIVRKIQTPFSASMPEFNVVGSCNGLLCLSDSLFDGLLYVYNPFTRKHRELPKSIQFEEQEVMFGFGFHPVTKEYKVVKIIYYANAYNAHNRPSRYPRVRIRDFPHSEVQILGLSSNAWRSIGKVPYQLDRSSEALVNGRLHWVTQRGKCHGVRGQIIVSFDLADEQFREVPRADSVFLTRCTFYLAVLGGCLSAVVPLGYGRLEIWSMKEYNVKESWIKEYNIEGHLPTIVRQHLKQDLQRPFRIWKNVCNSRIVRVLCLLKNGKILLEYRGGNLVSYDPESQTFEHMMFQGMPNLFQMVVHVGSLNWIDIPSEL</sequence>
<keyword evidence="4" id="KW-1185">Reference proteome</keyword>
<dbReference type="InterPro" id="IPR050796">
    <property type="entry name" value="SCF_F-box_component"/>
</dbReference>
<dbReference type="InterPro" id="IPR017451">
    <property type="entry name" value="F-box-assoc_interact_dom"/>
</dbReference>
<dbReference type="PANTHER" id="PTHR31672:SF2">
    <property type="entry name" value="F-BOX DOMAIN-CONTAINING PROTEIN"/>
    <property type="match status" value="1"/>
</dbReference>
<organism evidence="3 4">
    <name type="scientific">Ilex paraguariensis</name>
    <name type="common">yerba mate</name>
    <dbReference type="NCBI Taxonomy" id="185542"/>
    <lineage>
        <taxon>Eukaryota</taxon>
        <taxon>Viridiplantae</taxon>
        <taxon>Streptophyta</taxon>
        <taxon>Embryophyta</taxon>
        <taxon>Tracheophyta</taxon>
        <taxon>Spermatophyta</taxon>
        <taxon>Magnoliopsida</taxon>
        <taxon>eudicotyledons</taxon>
        <taxon>Gunneridae</taxon>
        <taxon>Pentapetalae</taxon>
        <taxon>asterids</taxon>
        <taxon>campanulids</taxon>
        <taxon>Aquifoliales</taxon>
        <taxon>Aquifoliaceae</taxon>
        <taxon>Ilex</taxon>
    </lineage>
</organism>
<feature type="compositionally biased region" description="Basic and acidic residues" evidence="1">
    <location>
        <begin position="1"/>
        <end position="18"/>
    </location>
</feature>
<dbReference type="EMBL" id="CAUOFW020007724">
    <property type="protein sequence ID" value="CAK9180397.1"/>
    <property type="molecule type" value="Genomic_DNA"/>
</dbReference>
<dbReference type="SUPFAM" id="SSF50965">
    <property type="entry name" value="Galactose oxidase, central domain"/>
    <property type="match status" value="1"/>
</dbReference>
<dbReference type="PANTHER" id="PTHR31672">
    <property type="entry name" value="BNACNNG10540D PROTEIN"/>
    <property type="match status" value="1"/>
</dbReference>
<protein>
    <recommendedName>
        <fullName evidence="2">F-box domain-containing protein</fullName>
    </recommendedName>
</protein>
<dbReference type="InterPro" id="IPR001810">
    <property type="entry name" value="F-box_dom"/>
</dbReference>
<feature type="domain" description="F-box" evidence="2">
    <location>
        <begin position="22"/>
        <end position="67"/>
    </location>
</feature>
<proteinExistence type="predicted"/>
<dbReference type="Proteomes" id="UP001642360">
    <property type="component" value="Unassembled WGS sequence"/>
</dbReference>
<dbReference type="Pfam" id="PF12937">
    <property type="entry name" value="F-box-like"/>
    <property type="match status" value="1"/>
</dbReference>
<evidence type="ECO:0000256" key="1">
    <source>
        <dbReference type="SAM" id="MobiDB-lite"/>
    </source>
</evidence>
<dbReference type="SUPFAM" id="SSF81383">
    <property type="entry name" value="F-box domain"/>
    <property type="match status" value="1"/>
</dbReference>
<evidence type="ECO:0000313" key="4">
    <source>
        <dbReference type="Proteomes" id="UP001642360"/>
    </source>
</evidence>
<evidence type="ECO:0000313" key="3">
    <source>
        <dbReference type="EMBL" id="CAK9180397.1"/>
    </source>
</evidence>
<comment type="caution">
    <text evidence="3">The sequence shown here is derived from an EMBL/GenBank/DDBJ whole genome shotgun (WGS) entry which is preliminary data.</text>
</comment>
<name>A0ABC8UHF7_9AQUA</name>
<dbReference type="Gene3D" id="1.20.1280.50">
    <property type="match status" value="1"/>
</dbReference>
<accession>A0ABC8UHF7</accession>
<evidence type="ECO:0000259" key="2">
    <source>
        <dbReference type="PROSITE" id="PS50181"/>
    </source>
</evidence>
<gene>
    <name evidence="3" type="ORF">ILEXP_LOCUS50390</name>
</gene>
<dbReference type="PROSITE" id="PS50181">
    <property type="entry name" value="FBOX"/>
    <property type="match status" value="1"/>
</dbReference>
<dbReference type="NCBIfam" id="TIGR01640">
    <property type="entry name" value="F_box_assoc_1"/>
    <property type="match status" value="1"/>
</dbReference>
<dbReference type="InterPro" id="IPR011043">
    <property type="entry name" value="Gal_Oxase/kelch_b-propeller"/>
</dbReference>
<dbReference type="InterPro" id="IPR036047">
    <property type="entry name" value="F-box-like_dom_sf"/>
</dbReference>
<feature type="region of interest" description="Disordered" evidence="1">
    <location>
        <begin position="1"/>
        <end position="21"/>
    </location>
</feature>